<evidence type="ECO:0000313" key="1">
    <source>
        <dbReference type="EMBL" id="KAJ4163322.1"/>
    </source>
</evidence>
<dbReference type="KEGG" id="amus:LMH87_005059"/>
<sequence>MLLFYLEFLHSLENSLSSALPGTQAESPKFTDTFSLLRHSMNPQGSIQGAPRFGEDGRKLIGVSVGNGAGGFFLLALPHTERLAVFPPTGRLKQNWIHPFSFRFYFFDAAPLLYWCSPRPPLFVLAQHPLTHY</sequence>
<dbReference type="RefSeq" id="XP_056058237.1">
    <property type="nucleotide sequence ID" value="XM_056202708.1"/>
</dbReference>
<accession>A0A9W8QNE4</accession>
<evidence type="ECO:0000313" key="2">
    <source>
        <dbReference type="Proteomes" id="UP001144673"/>
    </source>
</evidence>
<dbReference type="EMBL" id="JAJHUN010000001">
    <property type="protein sequence ID" value="KAJ4163322.1"/>
    <property type="molecule type" value="Genomic_DNA"/>
</dbReference>
<proteinExistence type="predicted"/>
<dbReference type="AlphaFoldDB" id="A0A9W8QNE4"/>
<dbReference type="GeneID" id="80892218"/>
<reference evidence="1" key="1">
    <citation type="journal article" date="2023" name="Access Microbiol">
        <title>De-novo genome assembly for Akanthomyces muscarius, a biocontrol agent of insect agricultural pests.</title>
        <authorList>
            <person name="Erdos Z."/>
            <person name="Studholme D.J."/>
            <person name="Raymond B."/>
            <person name="Sharma M."/>
        </authorList>
    </citation>
    <scope>NUCLEOTIDE SEQUENCE</scope>
    <source>
        <strain evidence="1">Ve6</strain>
    </source>
</reference>
<gene>
    <name evidence="1" type="ORF">LMH87_005059</name>
</gene>
<name>A0A9W8QNE4_AKAMU</name>
<organism evidence="1 2">
    <name type="scientific">Akanthomyces muscarius</name>
    <name type="common">Entomopathogenic fungus</name>
    <name type="synonym">Lecanicillium muscarium</name>
    <dbReference type="NCBI Taxonomy" id="2231603"/>
    <lineage>
        <taxon>Eukaryota</taxon>
        <taxon>Fungi</taxon>
        <taxon>Dikarya</taxon>
        <taxon>Ascomycota</taxon>
        <taxon>Pezizomycotina</taxon>
        <taxon>Sordariomycetes</taxon>
        <taxon>Hypocreomycetidae</taxon>
        <taxon>Hypocreales</taxon>
        <taxon>Cordycipitaceae</taxon>
        <taxon>Akanthomyces</taxon>
    </lineage>
</organism>
<dbReference type="Proteomes" id="UP001144673">
    <property type="component" value="Chromosome 1"/>
</dbReference>
<keyword evidence="2" id="KW-1185">Reference proteome</keyword>
<comment type="caution">
    <text evidence="1">The sequence shown here is derived from an EMBL/GenBank/DDBJ whole genome shotgun (WGS) entry which is preliminary data.</text>
</comment>
<protein>
    <submittedName>
        <fullName evidence="1">Uncharacterized protein</fullName>
    </submittedName>
</protein>